<gene>
    <name evidence="2" type="ORF">OXX778_LOCUS18046</name>
</gene>
<evidence type="ECO:0000313" key="2">
    <source>
        <dbReference type="EMBL" id="CAF1034666.1"/>
    </source>
</evidence>
<keyword evidence="1" id="KW-0732">Signal</keyword>
<protein>
    <recommendedName>
        <fullName evidence="4">Centromere protein J C-terminal domain-containing protein</fullName>
    </recommendedName>
</protein>
<feature type="signal peptide" evidence="1">
    <location>
        <begin position="1"/>
        <end position="22"/>
    </location>
</feature>
<accession>A0A814J857</accession>
<organism evidence="2 3">
    <name type="scientific">Brachionus calyciflorus</name>
    <dbReference type="NCBI Taxonomy" id="104777"/>
    <lineage>
        <taxon>Eukaryota</taxon>
        <taxon>Metazoa</taxon>
        <taxon>Spiralia</taxon>
        <taxon>Gnathifera</taxon>
        <taxon>Rotifera</taxon>
        <taxon>Eurotatoria</taxon>
        <taxon>Monogononta</taxon>
        <taxon>Pseudotrocha</taxon>
        <taxon>Ploima</taxon>
        <taxon>Brachionidae</taxon>
        <taxon>Brachionus</taxon>
    </lineage>
</organism>
<dbReference type="InterPro" id="IPR047002">
    <property type="entry name" value="Tcp10_C_sf"/>
</dbReference>
<dbReference type="Proteomes" id="UP000663879">
    <property type="component" value="Unassembled WGS sequence"/>
</dbReference>
<evidence type="ECO:0000313" key="3">
    <source>
        <dbReference type="Proteomes" id="UP000663879"/>
    </source>
</evidence>
<sequence length="117" mass="13423">MNLSLLFVITFFAFIGCIKVAGDKIINYGQGKLMIKADGTRLYDLNGRTRMIIFPNGKIMYNPIRIIKKPDGSEIYDDDQGRRVIKKPDGREIYETNDGSRLIIFPNGNLIHESKRR</sequence>
<dbReference type="AlphaFoldDB" id="A0A814J857"/>
<name>A0A814J857_9BILA</name>
<proteinExistence type="predicted"/>
<evidence type="ECO:0008006" key="4">
    <source>
        <dbReference type="Google" id="ProtNLM"/>
    </source>
</evidence>
<dbReference type="Gene3D" id="2.60.450.20">
    <property type="match status" value="1"/>
</dbReference>
<dbReference type="EMBL" id="CAJNOC010004828">
    <property type="protein sequence ID" value="CAF1034666.1"/>
    <property type="molecule type" value="Genomic_DNA"/>
</dbReference>
<comment type="caution">
    <text evidence="2">The sequence shown here is derived from an EMBL/GenBank/DDBJ whole genome shotgun (WGS) entry which is preliminary data.</text>
</comment>
<feature type="chain" id="PRO_5032580794" description="Centromere protein J C-terminal domain-containing protein" evidence="1">
    <location>
        <begin position="23"/>
        <end position="117"/>
    </location>
</feature>
<reference evidence="2" key="1">
    <citation type="submission" date="2021-02" db="EMBL/GenBank/DDBJ databases">
        <authorList>
            <person name="Nowell W R."/>
        </authorList>
    </citation>
    <scope>NUCLEOTIDE SEQUENCE</scope>
    <source>
        <strain evidence="2">Ploen Becks lab</strain>
    </source>
</reference>
<keyword evidence="3" id="KW-1185">Reference proteome</keyword>
<evidence type="ECO:0000256" key="1">
    <source>
        <dbReference type="SAM" id="SignalP"/>
    </source>
</evidence>